<evidence type="ECO:0000313" key="2">
    <source>
        <dbReference type="Proteomes" id="UP000237105"/>
    </source>
</evidence>
<organism evidence="1 2">
    <name type="scientific">Parasponia andersonii</name>
    <name type="common">Sponia andersonii</name>
    <dbReference type="NCBI Taxonomy" id="3476"/>
    <lineage>
        <taxon>Eukaryota</taxon>
        <taxon>Viridiplantae</taxon>
        <taxon>Streptophyta</taxon>
        <taxon>Embryophyta</taxon>
        <taxon>Tracheophyta</taxon>
        <taxon>Spermatophyta</taxon>
        <taxon>Magnoliopsida</taxon>
        <taxon>eudicotyledons</taxon>
        <taxon>Gunneridae</taxon>
        <taxon>Pentapetalae</taxon>
        <taxon>rosids</taxon>
        <taxon>fabids</taxon>
        <taxon>Rosales</taxon>
        <taxon>Cannabaceae</taxon>
        <taxon>Parasponia</taxon>
    </lineage>
</organism>
<reference evidence="2" key="1">
    <citation type="submission" date="2016-06" db="EMBL/GenBank/DDBJ databases">
        <title>Parallel loss of symbiosis genes in relatives of nitrogen-fixing non-legume Parasponia.</title>
        <authorList>
            <person name="Van Velzen R."/>
            <person name="Holmer R."/>
            <person name="Bu F."/>
            <person name="Rutten L."/>
            <person name="Van Zeijl A."/>
            <person name="Liu W."/>
            <person name="Santuari L."/>
            <person name="Cao Q."/>
            <person name="Sharma T."/>
            <person name="Shen D."/>
            <person name="Roswanjaya Y."/>
            <person name="Wardhani T."/>
            <person name="Kalhor M.S."/>
            <person name="Jansen J."/>
            <person name="Van den Hoogen J."/>
            <person name="Gungor B."/>
            <person name="Hartog M."/>
            <person name="Hontelez J."/>
            <person name="Verver J."/>
            <person name="Yang W.-C."/>
            <person name="Schijlen E."/>
            <person name="Repin R."/>
            <person name="Schilthuizen M."/>
            <person name="Schranz E."/>
            <person name="Heidstra R."/>
            <person name="Miyata K."/>
            <person name="Fedorova E."/>
            <person name="Kohlen W."/>
            <person name="Bisseling T."/>
            <person name="Smit S."/>
            <person name="Geurts R."/>
        </authorList>
    </citation>
    <scope>NUCLEOTIDE SEQUENCE [LARGE SCALE GENOMIC DNA]</scope>
    <source>
        <strain evidence="2">cv. WU1-14</strain>
    </source>
</reference>
<gene>
    <name evidence="1" type="ORF">PanWU01x14_208370</name>
</gene>
<comment type="caution">
    <text evidence="1">The sequence shown here is derived from an EMBL/GenBank/DDBJ whole genome shotgun (WGS) entry which is preliminary data.</text>
</comment>
<evidence type="ECO:0000313" key="1">
    <source>
        <dbReference type="EMBL" id="PON52585.1"/>
    </source>
</evidence>
<dbReference type="EMBL" id="JXTB01000217">
    <property type="protein sequence ID" value="PON52585.1"/>
    <property type="molecule type" value="Genomic_DNA"/>
</dbReference>
<keyword evidence="2" id="KW-1185">Reference proteome</keyword>
<dbReference type="AlphaFoldDB" id="A0A2P5BUW8"/>
<protein>
    <submittedName>
        <fullName evidence="1">Uncharacterized protein</fullName>
    </submittedName>
</protein>
<name>A0A2P5BUW8_PARAD</name>
<dbReference type="Proteomes" id="UP000237105">
    <property type="component" value="Unassembled WGS sequence"/>
</dbReference>
<proteinExistence type="predicted"/>
<accession>A0A2P5BUW8</accession>
<sequence>MKGVPLVESKRKWSAKELEEHMELLINNIPKNLSLEKNASIVSEFVRGTLFPREEKSICKKGFEALIASSQMDVMKELTTHKEKHNSQTCEVKRLKDNYLSAYEDDMLRGHDLIFKK</sequence>
<dbReference type="OrthoDB" id="10337781at2759"/>